<evidence type="ECO:0000313" key="1">
    <source>
        <dbReference type="EMBL" id="KAI5658723.1"/>
    </source>
</evidence>
<sequence>MYVQQIPGRRKHEHKDQTNRWTTVHPSWLQISTSMATEKVVESKNKSKIFGGKGEKRKKEKESLDSITLRNKSIKHTPKLSLPYSILSYKLISGPPRVLRYLETQRTLYHLVYSKTQPSNGTQFKLTIWHS</sequence>
<accession>A0ACC0ACQ6</accession>
<comment type="caution">
    <text evidence="1">The sequence shown here is derived from an EMBL/GenBank/DDBJ whole genome shotgun (WGS) entry which is preliminary data.</text>
</comment>
<gene>
    <name evidence="1" type="ORF">M9H77_27516</name>
</gene>
<evidence type="ECO:0000313" key="2">
    <source>
        <dbReference type="Proteomes" id="UP001060085"/>
    </source>
</evidence>
<proteinExistence type="predicted"/>
<name>A0ACC0ACQ6_CATRO</name>
<protein>
    <submittedName>
        <fullName evidence="1">Uncharacterized protein</fullName>
    </submittedName>
</protein>
<reference evidence="2" key="1">
    <citation type="journal article" date="2023" name="Nat. Plants">
        <title>Single-cell RNA sequencing provides a high-resolution roadmap for understanding the multicellular compartmentation of specialized metabolism.</title>
        <authorList>
            <person name="Sun S."/>
            <person name="Shen X."/>
            <person name="Li Y."/>
            <person name="Li Y."/>
            <person name="Wang S."/>
            <person name="Li R."/>
            <person name="Zhang H."/>
            <person name="Shen G."/>
            <person name="Guo B."/>
            <person name="Wei J."/>
            <person name="Xu J."/>
            <person name="St-Pierre B."/>
            <person name="Chen S."/>
            <person name="Sun C."/>
        </authorList>
    </citation>
    <scope>NUCLEOTIDE SEQUENCE [LARGE SCALE GENOMIC DNA]</scope>
</reference>
<organism evidence="1 2">
    <name type="scientific">Catharanthus roseus</name>
    <name type="common">Madagascar periwinkle</name>
    <name type="synonym">Vinca rosea</name>
    <dbReference type="NCBI Taxonomy" id="4058"/>
    <lineage>
        <taxon>Eukaryota</taxon>
        <taxon>Viridiplantae</taxon>
        <taxon>Streptophyta</taxon>
        <taxon>Embryophyta</taxon>
        <taxon>Tracheophyta</taxon>
        <taxon>Spermatophyta</taxon>
        <taxon>Magnoliopsida</taxon>
        <taxon>eudicotyledons</taxon>
        <taxon>Gunneridae</taxon>
        <taxon>Pentapetalae</taxon>
        <taxon>asterids</taxon>
        <taxon>lamiids</taxon>
        <taxon>Gentianales</taxon>
        <taxon>Apocynaceae</taxon>
        <taxon>Rauvolfioideae</taxon>
        <taxon>Vinceae</taxon>
        <taxon>Catharanthinae</taxon>
        <taxon>Catharanthus</taxon>
    </lineage>
</organism>
<dbReference type="EMBL" id="CM044706">
    <property type="protein sequence ID" value="KAI5658723.1"/>
    <property type="molecule type" value="Genomic_DNA"/>
</dbReference>
<keyword evidence="2" id="KW-1185">Reference proteome</keyword>
<dbReference type="Proteomes" id="UP001060085">
    <property type="component" value="Linkage Group LG06"/>
</dbReference>